<evidence type="ECO:0000313" key="4">
    <source>
        <dbReference type="EMBL" id="CAD8587881.1"/>
    </source>
</evidence>
<sequence>MTAAMTTILSSSSTARAHRATTTTTTPMRAKIMMDNGGASSHRRRFDVVARAKTKQKRAGGGGGGSGVATAEGLYVEMDLETIGLEGEAWKLDAVAEAIRRGAVGVIPTDTKYAFVADLTNADAVQKLYDIKNAGLNKPLSILCRGFADIDTYTTGFPSNPKAGATLPFKLAKQCLPGPYTFILPASKELPKVCLMDKSTKDKARQCKARKTVGVRIPACDVTAALLELLDAPLMCSTVPECDDEPAVIYDNYLAAGLGFMVDIGARASSAASTVVDLSTGDARVLRRGAGDPDMWASDEGDDEDDGGDDEDAAWGFA</sequence>
<dbReference type="AlphaFoldDB" id="A0A7S0KQ45"/>
<dbReference type="InterPro" id="IPR006070">
    <property type="entry name" value="Sua5-like_dom"/>
</dbReference>
<dbReference type="InterPro" id="IPR017945">
    <property type="entry name" value="DHBP_synth_RibB-like_a/b_dom"/>
</dbReference>
<evidence type="ECO:0000256" key="1">
    <source>
        <dbReference type="ARBA" id="ARBA00015492"/>
    </source>
</evidence>
<name>A0A7S0KQ45_9CHLO</name>
<evidence type="ECO:0000256" key="2">
    <source>
        <dbReference type="SAM" id="MobiDB-lite"/>
    </source>
</evidence>
<dbReference type="GO" id="GO:0003725">
    <property type="term" value="F:double-stranded RNA binding"/>
    <property type="evidence" value="ECO:0007669"/>
    <property type="project" value="InterPro"/>
</dbReference>
<dbReference type="EMBL" id="HBEW01007895">
    <property type="protein sequence ID" value="CAD8587881.1"/>
    <property type="molecule type" value="Transcribed_RNA"/>
</dbReference>
<accession>A0A7S0KQ45</accession>
<protein>
    <recommendedName>
        <fullName evidence="1">Threonylcarbamoyl-AMP synthase</fullName>
    </recommendedName>
</protein>
<feature type="region of interest" description="Disordered" evidence="2">
    <location>
        <begin position="1"/>
        <end position="24"/>
    </location>
</feature>
<organism evidence="4">
    <name type="scientific">Ostreococcus mediterraneus</name>
    <dbReference type="NCBI Taxonomy" id="1486918"/>
    <lineage>
        <taxon>Eukaryota</taxon>
        <taxon>Viridiplantae</taxon>
        <taxon>Chlorophyta</taxon>
        <taxon>Mamiellophyceae</taxon>
        <taxon>Mamiellales</taxon>
        <taxon>Bathycoccaceae</taxon>
        <taxon>Ostreococcus</taxon>
    </lineage>
</organism>
<feature type="compositionally biased region" description="Low complexity" evidence="2">
    <location>
        <begin position="10"/>
        <end position="24"/>
    </location>
</feature>
<evidence type="ECO:0000259" key="3">
    <source>
        <dbReference type="PROSITE" id="PS51163"/>
    </source>
</evidence>
<feature type="compositionally biased region" description="Acidic residues" evidence="2">
    <location>
        <begin position="297"/>
        <end position="318"/>
    </location>
</feature>
<dbReference type="PANTHER" id="PTHR42828:SF3">
    <property type="entry name" value="THREONYLCARBAMOYL-AMP SYNTHASE"/>
    <property type="match status" value="1"/>
</dbReference>
<reference evidence="4" key="1">
    <citation type="submission" date="2021-01" db="EMBL/GenBank/DDBJ databases">
        <authorList>
            <person name="Corre E."/>
            <person name="Pelletier E."/>
            <person name="Niang G."/>
            <person name="Scheremetjew M."/>
            <person name="Finn R."/>
            <person name="Kale V."/>
            <person name="Holt S."/>
            <person name="Cochrane G."/>
            <person name="Meng A."/>
            <person name="Brown T."/>
            <person name="Cohen L."/>
        </authorList>
    </citation>
    <scope>NUCLEOTIDE SEQUENCE</scope>
    <source>
        <strain evidence="4">Clade-D-RCC2572</strain>
    </source>
</reference>
<dbReference type="Gene3D" id="3.90.870.10">
    <property type="entry name" value="DHBP synthase"/>
    <property type="match status" value="1"/>
</dbReference>
<dbReference type="InterPro" id="IPR052532">
    <property type="entry name" value="SUA5_domain"/>
</dbReference>
<feature type="region of interest" description="Disordered" evidence="2">
    <location>
        <begin position="289"/>
        <end position="318"/>
    </location>
</feature>
<dbReference type="PROSITE" id="PS51163">
    <property type="entry name" value="YRDC"/>
    <property type="match status" value="1"/>
</dbReference>
<dbReference type="PANTHER" id="PTHR42828">
    <property type="entry name" value="DHBP SYNTHASE RIBB-LIKE ALPHA/BETA DOMAIN-CONTAINING PROTEIN"/>
    <property type="match status" value="1"/>
</dbReference>
<dbReference type="Pfam" id="PF01300">
    <property type="entry name" value="Sua5_yciO_yrdC"/>
    <property type="match status" value="1"/>
</dbReference>
<dbReference type="SUPFAM" id="SSF55821">
    <property type="entry name" value="YrdC/RibB"/>
    <property type="match status" value="1"/>
</dbReference>
<gene>
    <name evidence="4" type="ORF">OMED0929_LOCUS6676</name>
</gene>
<feature type="domain" description="YrdC-like" evidence="3">
    <location>
        <begin position="89"/>
        <end position="291"/>
    </location>
</feature>
<proteinExistence type="predicted"/>